<dbReference type="GO" id="GO:0046872">
    <property type="term" value="F:metal ion binding"/>
    <property type="evidence" value="ECO:0007669"/>
    <property type="project" value="UniProtKB-KW"/>
</dbReference>
<dbReference type="FunFam" id="4.10.70.10:FF:000001">
    <property type="entry name" value="Disintegrin and metalloproteinase domain-containing protein 22"/>
    <property type="match status" value="1"/>
</dbReference>
<accession>A0A6P8H0X6</accession>
<dbReference type="InterPro" id="IPR036436">
    <property type="entry name" value="Disintegrin_dom_sf"/>
</dbReference>
<comment type="caution">
    <text evidence="3">Lacks conserved residue(s) required for the propagation of feature annotation.</text>
</comment>
<evidence type="ECO:0000256" key="2">
    <source>
        <dbReference type="PROSITE-ProRule" id="PRU00068"/>
    </source>
</evidence>
<dbReference type="Gene3D" id="4.10.70.10">
    <property type="entry name" value="Disintegrin domain"/>
    <property type="match status" value="1"/>
</dbReference>
<evidence type="ECO:0000256" key="3">
    <source>
        <dbReference type="PROSITE-ProRule" id="PRU00276"/>
    </source>
</evidence>
<feature type="domain" description="Peptidase M12B" evidence="5">
    <location>
        <begin position="110"/>
        <end position="290"/>
    </location>
</feature>
<keyword evidence="1 2" id="KW-1015">Disulfide bond</keyword>
<evidence type="ECO:0000313" key="7">
    <source>
        <dbReference type="RefSeq" id="XP_031549021.1"/>
    </source>
</evidence>
<protein>
    <submittedName>
        <fullName evidence="7">Disintegrin and metalloproteinase domain-containing protein 12-like</fullName>
    </submittedName>
</protein>
<dbReference type="InterPro" id="IPR001762">
    <property type="entry name" value="Disintegrin_dom"/>
</dbReference>
<evidence type="ECO:0000259" key="5">
    <source>
        <dbReference type="PROSITE" id="PS50215"/>
    </source>
</evidence>
<dbReference type="AlphaFoldDB" id="A0A6P8H0X6"/>
<keyword evidence="6" id="KW-1185">Reference proteome</keyword>
<evidence type="ECO:0000313" key="6">
    <source>
        <dbReference type="Proteomes" id="UP000515163"/>
    </source>
</evidence>
<dbReference type="GO" id="GO:0006508">
    <property type="term" value="P:proteolysis"/>
    <property type="evidence" value="ECO:0007669"/>
    <property type="project" value="InterPro"/>
</dbReference>
<dbReference type="InParanoid" id="A0A6P8H0X6"/>
<organism evidence="6 7">
    <name type="scientific">Actinia tenebrosa</name>
    <name type="common">Australian red waratah sea anemone</name>
    <dbReference type="NCBI Taxonomy" id="6105"/>
    <lineage>
        <taxon>Eukaryota</taxon>
        <taxon>Metazoa</taxon>
        <taxon>Cnidaria</taxon>
        <taxon>Anthozoa</taxon>
        <taxon>Hexacorallia</taxon>
        <taxon>Actiniaria</taxon>
        <taxon>Actiniidae</taxon>
        <taxon>Actinia</taxon>
    </lineage>
</organism>
<dbReference type="SUPFAM" id="SSF57552">
    <property type="entry name" value="Blood coagulation inhibitor (disintegrin)"/>
    <property type="match status" value="1"/>
</dbReference>
<evidence type="ECO:0000256" key="1">
    <source>
        <dbReference type="ARBA" id="ARBA00023157"/>
    </source>
</evidence>
<dbReference type="Proteomes" id="UP000515163">
    <property type="component" value="Unplaced"/>
</dbReference>
<reference evidence="7" key="1">
    <citation type="submission" date="2025-08" db="UniProtKB">
        <authorList>
            <consortium name="RefSeq"/>
        </authorList>
    </citation>
    <scope>IDENTIFICATION</scope>
    <source>
        <tissue evidence="7">Tentacle</tissue>
    </source>
</reference>
<keyword evidence="3" id="KW-0862">Zinc</keyword>
<proteinExistence type="predicted"/>
<feature type="binding site" evidence="3">
    <location>
        <position position="235"/>
    </location>
    <ligand>
        <name>Zn(2+)</name>
        <dbReference type="ChEBI" id="CHEBI:29105"/>
        <note>catalytic</note>
    </ligand>
</feature>
<dbReference type="GO" id="GO:0004222">
    <property type="term" value="F:metalloendopeptidase activity"/>
    <property type="evidence" value="ECO:0007669"/>
    <property type="project" value="InterPro"/>
</dbReference>
<gene>
    <name evidence="7" type="primary">LOC116286608</name>
</gene>
<dbReference type="PROSITE" id="PS50214">
    <property type="entry name" value="DISINTEGRIN_2"/>
    <property type="match status" value="1"/>
</dbReference>
<name>A0A6P8H0X6_ACTTE</name>
<dbReference type="InterPro" id="IPR024079">
    <property type="entry name" value="MetalloPept_cat_dom_sf"/>
</dbReference>
<dbReference type="RefSeq" id="XP_031549021.1">
    <property type="nucleotide sequence ID" value="XM_031693161.1"/>
</dbReference>
<feature type="binding site" evidence="3">
    <location>
        <position position="245"/>
    </location>
    <ligand>
        <name>Zn(2+)</name>
        <dbReference type="ChEBI" id="CHEBI:29105"/>
        <note>catalytic</note>
    </ligand>
</feature>
<dbReference type="InterPro" id="IPR001590">
    <property type="entry name" value="Peptidase_M12B"/>
</dbReference>
<dbReference type="Pfam" id="PF00200">
    <property type="entry name" value="Disintegrin"/>
    <property type="match status" value="1"/>
</dbReference>
<dbReference type="SUPFAM" id="SSF55486">
    <property type="entry name" value="Metalloproteases ('zincins'), catalytic domain"/>
    <property type="match status" value="1"/>
</dbReference>
<dbReference type="PANTHER" id="PTHR11905:SF159">
    <property type="entry name" value="ADAM METALLOPROTEASE"/>
    <property type="match status" value="1"/>
</dbReference>
<dbReference type="OrthoDB" id="5951731at2759"/>
<feature type="disulfide bond" evidence="2">
    <location>
        <begin position="356"/>
        <end position="376"/>
    </location>
</feature>
<dbReference type="KEGG" id="aten:116286608"/>
<dbReference type="InterPro" id="IPR034027">
    <property type="entry name" value="Reprolysin_adamalysin"/>
</dbReference>
<sequence>MFKVSLLPLQYYYTSQSYFSLGDHEASASFNVNNWVLDTKRNNELAPKTVTVRRFLADNSEVLHAVSPDNCHYQGSIHGVPDSTVVLNTCNGLRGIIDDGKDTFHIEPHDNQKYQGYQNDTKTVIDKVLTLCNAVDAIYQRINVRIVITAIEIWTNGDRIERRTSGGAELGTFQAYRQKELIGKIPHDNGQFLSNHGWGRVIGMAYVGTMCKRLSSAINKWSFGSVIGPYVTLAHEMGHNFGYGHDSEYCKCLTPKGCFMGGHKTRVPGFSNCSLESMKRINDQCLYNKPMVLRPQCGNGIQEGDEECDCGTPEMCKIKDPCCQPHACKLKPSAVCSDLHHFCCKDCQYKRQGTLCRPAETDCDVPEYCPGNARDCPANNYIQNGTPCN</sequence>
<dbReference type="SMART" id="SM00050">
    <property type="entry name" value="DISIN"/>
    <property type="match status" value="1"/>
</dbReference>
<dbReference type="GeneID" id="116286608"/>
<dbReference type="PROSITE" id="PS50215">
    <property type="entry name" value="ADAM_MEPRO"/>
    <property type="match status" value="1"/>
</dbReference>
<feature type="domain" description="Disintegrin" evidence="4">
    <location>
        <begin position="294"/>
        <end position="384"/>
    </location>
</feature>
<dbReference type="Gene3D" id="3.40.390.10">
    <property type="entry name" value="Collagenase (Catalytic Domain)"/>
    <property type="match status" value="1"/>
</dbReference>
<dbReference type="CDD" id="cd04269">
    <property type="entry name" value="ZnMc_adamalysin_II_like"/>
    <property type="match status" value="1"/>
</dbReference>
<keyword evidence="3" id="KW-0479">Metal-binding</keyword>
<feature type="active site" evidence="3">
    <location>
        <position position="236"/>
    </location>
</feature>
<evidence type="ECO:0000259" key="4">
    <source>
        <dbReference type="PROSITE" id="PS50214"/>
    </source>
</evidence>
<dbReference type="Pfam" id="PF01421">
    <property type="entry name" value="Reprolysin"/>
    <property type="match status" value="1"/>
</dbReference>
<dbReference type="PANTHER" id="PTHR11905">
    <property type="entry name" value="ADAM A DISINTEGRIN AND METALLOPROTEASE DOMAIN"/>
    <property type="match status" value="1"/>
</dbReference>
<feature type="binding site" evidence="3">
    <location>
        <position position="239"/>
    </location>
    <ligand>
        <name>Zn(2+)</name>
        <dbReference type="ChEBI" id="CHEBI:29105"/>
        <note>catalytic</note>
    </ligand>
</feature>